<evidence type="ECO:0000313" key="4">
    <source>
        <dbReference type="EMBL" id="OXA51779.1"/>
    </source>
</evidence>
<dbReference type="InterPro" id="IPR011021">
    <property type="entry name" value="Arrestin-like_N"/>
</dbReference>
<comment type="similarity">
    <text evidence="1">Belongs to the arrestin family.</text>
</comment>
<dbReference type="OMA" id="EISEVYM"/>
<dbReference type="InterPro" id="IPR014756">
    <property type="entry name" value="Ig_E-set"/>
</dbReference>
<evidence type="ECO:0000259" key="3">
    <source>
        <dbReference type="SMART" id="SM01017"/>
    </source>
</evidence>
<dbReference type="InterPro" id="IPR050357">
    <property type="entry name" value="Arrestin_domain-protein"/>
</dbReference>
<feature type="region of interest" description="Disordered" evidence="2">
    <location>
        <begin position="387"/>
        <end position="407"/>
    </location>
</feature>
<feature type="compositionally biased region" description="Low complexity" evidence="2">
    <location>
        <begin position="387"/>
        <end position="396"/>
    </location>
</feature>
<dbReference type="PANTHER" id="PTHR11188:SF17">
    <property type="entry name" value="FI21816P1"/>
    <property type="match status" value="1"/>
</dbReference>
<gene>
    <name evidence="4" type="ORF">Fcan01_13304</name>
</gene>
<evidence type="ECO:0000256" key="1">
    <source>
        <dbReference type="ARBA" id="ARBA00005298"/>
    </source>
</evidence>
<keyword evidence="5" id="KW-1185">Reference proteome</keyword>
<dbReference type="PANTHER" id="PTHR11188">
    <property type="entry name" value="ARRESTIN DOMAIN CONTAINING PROTEIN"/>
    <property type="match status" value="1"/>
</dbReference>
<feature type="compositionally biased region" description="Polar residues" evidence="2">
    <location>
        <begin position="397"/>
        <end position="407"/>
    </location>
</feature>
<dbReference type="Pfam" id="PF02752">
    <property type="entry name" value="Arrestin_C"/>
    <property type="match status" value="1"/>
</dbReference>
<dbReference type="GO" id="GO:0015031">
    <property type="term" value="P:protein transport"/>
    <property type="evidence" value="ECO:0007669"/>
    <property type="project" value="TreeGrafter"/>
</dbReference>
<comment type="caution">
    <text evidence="4">The sequence shown here is derived from an EMBL/GenBank/DDBJ whole genome shotgun (WGS) entry which is preliminary data.</text>
</comment>
<sequence>MDLRIELDSPESPPELLGWAGYFEPGGTVSGRVIIWNKTFRNQEFKKDLEITFTGKAWTVTTSSVEIFFTHKLELGPRVNRSRKRNSGIIQPGRTDYTFNFRLPPSMPSTFNGRFGKVDYYAAVTLCSRGALDKRVTLPFNVLSMKDLNVDPKAARSAKIIMEKSLGCLCCRNGPIRVTFGVPFKGCVPGGFLQFSVEIINLTSLDLKRATVSLIQEATVCSGRTSEIDTKVVCRMKGPCVRAGETKLWEVDNFPVPVPSVPPSDTDSYGCVQYITIQYELRIKVAVRDLVFGCFQESALSGSIPIIVGTIPLIESESEGSSSTVVLSTSNTDANLDEISEVYMPTSASRSTSIELPNYVDSQRRYNSSTRYKDSPPPSYIEAIVRQQQSQGQMMQTHTRGSPSILL</sequence>
<protein>
    <submittedName>
        <fullName evidence="4">Arrestin domain-containing protein 3</fullName>
    </submittedName>
</protein>
<evidence type="ECO:0000256" key="2">
    <source>
        <dbReference type="SAM" id="MobiDB-lite"/>
    </source>
</evidence>
<dbReference type="InterPro" id="IPR011022">
    <property type="entry name" value="Arrestin_C-like"/>
</dbReference>
<name>A0A226E2W9_FOLCA</name>
<organism evidence="4 5">
    <name type="scientific">Folsomia candida</name>
    <name type="common">Springtail</name>
    <dbReference type="NCBI Taxonomy" id="158441"/>
    <lineage>
        <taxon>Eukaryota</taxon>
        <taxon>Metazoa</taxon>
        <taxon>Ecdysozoa</taxon>
        <taxon>Arthropoda</taxon>
        <taxon>Hexapoda</taxon>
        <taxon>Collembola</taxon>
        <taxon>Entomobryomorpha</taxon>
        <taxon>Isotomoidea</taxon>
        <taxon>Isotomidae</taxon>
        <taxon>Proisotominae</taxon>
        <taxon>Folsomia</taxon>
    </lineage>
</organism>
<reference evidence="4 5" key="1">
    <citation type="submission" date="2015-12" db="EMBL/GenBank/DDBJ databases">
        <title>The genome of Folsomia candida.</title>
        <authorList>
            <person name="Faddeeva A."/>
            <person name="Derks M.F."/>
            <person name="Anvar Y."/>
            <person name="Smit S."/>
            <person name="Van Straalen N."/>
            <person name="Roelofs D."/>
        </authorList>
    </citation>
    <scope>NUCLEOTIDE SEQUENCE [LARGE SCALE GENOMIC DNA]</scope>
    <source>
        <strain evidence="4 5">VU population</strain>
        <tissue evidence="4">Whole body</tissue>
    </source>
</reference>
<dbReference type="EMBL" id="LNIX01000007">
    <property type="protein sequence ID" value="OXA51779.1"/>
    <property type="molecule type" value="Genomic_DNA"/>
</dbReference>
<dbReference type="SMART" id="SM01017">
    <property type="entry name" value="Arrestin_C"/>
    <property type="match status" value="1"/>
</dbReference>
<dbReference type="InterPro" id="IPR014752">
    <property type="entry name" value="Arrestin-like_C"/>
</dbReference>
<accession>A0A226E2W9</accession>
<dbReference type="Proteomes" id="UP000198287">
    <property type="component" value="Unassembled WGS sequence"/>
</dbReference>
<proteinExistence type="inferred from homology"/>
<dbReference type="GO" id="GO:0005737">
    <property type="term" value="C:cytoplasm"/>
    <property type="evidence" value="ECO:0007669"/>
    <property type="project" value="TreeGrafter"/>
</dbReference>
<dbReference type="AlphaFoldDB" id="A0A226E2W9"/>
<dbReference type="Pfam" id="PF00339">
    <property type="entry name" value="Arrestin_N"/>
    <property type="match status" value="1"/>
</dbReference>
<dbReference type="OrthoDB" id="7789592at2759"/>
<evidence type="ECO:0000313" key="5">
    <source>
        <dbReference type="Proteomes" id="UP000198287"/>
    </source>
</evidence>
<feature type="domain" description="Arrestin C-terminal-like" evidence="3">
    <location>
        <begin position="172"/>
        <end position="313"/>
    </location>
</feature>
<dbReference type="Gene3D" id="2.60.40.640">
    <property type="match status" value="2"/>
</dbReference>
<dbReference type="SUPFAM" id="SSF81296">
    <property type="entry name" value="E set domains"/>
    <property type="match status" value="2"/>
</dbReference>